<accession>A0A8S5M2H9</accession>
<protein>
    <submittedName>
        <fullName evidence="1">Uncharacterized protein</fullName>
    </submittedName>
</protein>
<dbReference type="EMBL" id="BK014804">
    <property type="protein sequence ID" value="DAD76521.1"/>
    <property type="molecule type" value="Genomic_DNA"/>
</dbReference>
<name>A0A8S5M2H9_9CAUD</name>
<sequence length="34" mass="4107">MKYILYRKYSFHTQKMWKQGAKTRTANNAVLICL</sequence>
<evidence type="ECO:0000313" key="1">
    <source>
        <dbReference type="EMBL" id="DAD76521.1"/>
    </source>
</evidence>
<organism evidence="1">
    <name type="scientific">Siphoviridae sp. ctqpo8</name>
    <dbReference type="NCBI Taxonomy" id="2826469"/>
    <lineage>
        <taxon>Viruses</taxon>
        <taxon>Duplodnaviria</taxon>
        <taxon>Heunggongvirae</taxon>
        <taxon>Uroviricota</taxon>
        <taxon>Caudoviricetes</taxon>
    </lineage>
</organism>
<reference evidence="1" key="1">
    <citation type="journal article" date="2021" name="Proc. Natl. Acad. Sci. U.S.A.">
        <title>A Catalog of Tens of Thousands of Viruses from Human Metagenomes Reveals Hidden Associations with Chronic Diseases.</title>
        <authorList>
            <person name="Tisza M.J."/>
            <person name="Buck C.B."/>
        </authorList>
    </citation>
    <scope>NUCLEOTIDE SEQUENCE</scope>
    <source>
        <strain evidence="1">Ctqpo8</strain>
    </source>
</reference>
<proteinExistence type="predicted"/>